<dbReference type="RefSeq" id="WP_153819637.1">
    <property type="nucleotide sequence ID" value="NZ_WJIE01000003.1"/>
</dbReference>
<evidence type="ECO:0000256" key="5">
    <source>
        <dbReference type="ARBA" id="ARBA00023014"/>
    </source>
</evidence>
<keyword evidence="4" id="KW-0408">Iron</keyword>
<feature type="domain" description="4Fe-4S ferredoxin-type" evidence="13">
    <location>
        <begin position="331"/>
        <end position="362"/>
    </location>
</feature>
<dbReference type="InterPro" id="IPR005720">
    <property type="entry name" value="Dihydroorotate_DH_cat"/>
</dbReference>
<protein>
    <recommendedName>
        <fullName evidence="12">dihydrouracil dehydrogenase (NAD(+))</fullName>
        <ecNumber evidence="12">1.3.1.1</ecNumber>
    </recommendedName>
    <alternativeName>
        <fullName evidence="7">Dihydrothymine dehydrogenase</fullName>
    </alternativeName>
    <alternativeName>
        <fullName evidence="6">Dihydrouracil dehydrogenase</fullName>
    </alternativeName>
</protein>
<feature type="domain" description="4Fe-4S ferredoxin-type" evidence="13">
    <location>
        <begin position="407"/>
        <end position="437"/>
    </location>
</feature>
<dbReference type="GO" id="GO:0005737">
    <property type="term" value="C:cytoplasm"/>
    <property type="evidence" value="ECO:0007669"/>
    <property type="project" value="InterPro"/>
</dbReference>
<proteinExistence type="inferred from homology"/>
<comment type="similarity">
    <text evidence="1">Belongs to the dihydropyrimidine dehydrogenase family.</text>
</comment>
<keyword evidence="5" id="KW-0411">Iron-sulfur</keyword>
<dbReference type="PANTHER" id="PTHR43073:SF2">
    <property type="entry name" value="DIHYDROPYRIMIDINE DEHYDROGENASE [NADP(+)]"/>
    <property type="match status" value="1"/>
</dbReference>
<dbReference type="PANTHER" id="PTHR43073">
    <property type="entry name" value="DIHYDROPYRIMIDINE DEHYDROGENASE [NADP(+)]"/>
    <property type="match status" value="1"/>
</dbReference>
<accession>A0A6N7PPR5</accession>
<dbReference type="OrthoDB" id="9802377at2"/>
<dbReference type="SUPFAM" id="SSF51395">
    <property type="entry name" value="FMN-linked oxidoreductases"/>
    <property type="match status" value="1"/>
</dbReference>
<dbReference type="InterPro" id="IPR017896">
    <property type="entry name" value="4Fe4S_Fe-S-bd"/>
</dbReference>
<dbReference type="SUPFAM" id="SSF54862">
    <property type="entry name" value="4Fe-4S ferredoxins"/>
    <property type="match status" value="1"/>
</dbReference>
<evidence type="ECO:0000256" key="4">
    <source>
        <dbReference type="ARBA" id="ARBA00023004"/>
    </source>
</evidence>
<dbReference type="GO" id="GO:0004159">
    <property type="term" value="F:dihydropyrimidine dehydrogenase (NAD+) activity"/>
    <property type="evidence" value="ECO:0007669"/>
    <property type="project" value="UniProtKB-EC"/>
</dbReference>
<dbReference type="GO" id="GO:0051536">
    <property type="term" value="F:iron-sulfur cluster binding"/>
    <property type="evidence" value="ECO:0007669"/>
    <property type="project" value="UniProtKB-KW"/>
</dbReference>
<dbReference type="FunFam" id="3.20.20.70:FF:000027">
    <property type="entry name" value="Dihydropyrimidine dehydrogenase [NADP(+)]"/>
    <property type="match status" value="1"/>
</dbReference>
<evidence type="ECO:0000256" key="7">
    <source>
        <dbReference type="ARBA" id="ARBA00032722"/>
    </source>
</evidence>
<evidence type="ECO:0000313" key="15">
    <source>
        <dbReference type="Proteomes" id="UP000440224"/>
    </source>
</evidence>
<dbReference type="Gene3D" id="3.30.70.20">
    <property type="match status" value="2"/>
</dbReference>
<evidence type="ECO:0000256" key="6">
    <source>
        <dbReference type="ARBA" id="ARBA00030119"/>
    </source>
</evidence>
<dbReference type="EMBL" id="WJIE01000003">
    <property type="protein sequence ID" value="MRG92806.1"/>
    <property type="molecule type" value="Genomic_DNA"/>
</dbReference>
<comment type="catalytic activity">
    <reaction evidence="8">
        <text>5,6-dihydrothymine + NAD(+) = thymine + NADH + H(+)</text>
        <dbReference type="Rhea" id="RHEA:28791"/>
        <dbReference type="ChEBI" id="CHEBI:15378"/>
        <dbReference type="ChEBI" id="CHEBI:17821"/>
        <dbReference type="ChEBI" id="CHEBI:27468"/>
        <dbReference type="ChEBI" id="CHEBI:57540"/>
        <dbReference type="ChEBI" id="CHEBI:57945"/>
        <dbReference type="EC" id="1.3.1.1"/>
    </reaction>
</comment>
<dbReference type="CDD" id="cd02940">
    <property type="entry name" value="DHPD_FMN"/>
    <property type="match status" value="1"/>
</dbReference>
<gene>
    <name evidence="14" type="primary">preA</name>
    <name evidence="14" type="ORF">GF068_12825</name>
</gene>
<comment type="function">
    <text evidence="10">Involved in pyrimidine base degradation. Catalyzes physiologically the reduction of uracil to 5,6-dihydrouracil (DHU) by using NADH as a specific cosubstrate. It also catalyzes the reverse reaction and the reduction of thymine to 5,6-dihydrothymine (DHT).</text>
</comment>
<dbReference type="Pfam" id="PF12838">
    <property type="entry name" value="Fer4_7"/>
    <property type="match status" value="1"/>
</dbReference>
<evidence type="ECO:0000256" key="12">
    <source>
        <dbReference type="ARBA" id="ARBA00049728"/>
    </source>
</evidence>
<evidence type="ECO:0000313" key="14">
    <source>
        <dbReference type="EMBL" id="MRG92806.1"/>
    </source>
</evidence>
<comment type="caution">
    <text evidence="14">The sequence shown here is derived from an EMBL/GenBank/DDBJ whole genome shotgun (WGS) entry which is preliminary data.</text>
</comment>
<evidence type="ECO:0000256" key="1">
    <source>
        <dbReference type="ARBA" id="ARBA00010804"/>
    </source>
</evidence>
<comment type="catalytic activity">
    <reaction evidence="9">
        <text>5,6-dihydrouracil + NAD(+) = uracil + NADH + H(+)</text>
        <dbReference type="Rhea" id="RHEA:20189"/>
        <dbReference type="ChEBI" id="CHEBI:15378"/>
        <dbReference type="ChEBI" id="CHEBI:15901"/>
        <dbReference type="ChEBI" id="CHEBI:17568"/>
        <dbReference type="ChEBI" id="CHEBI:57540"/>
        <dbReference type="ChEBI" id="CHEBI:57945"/>
        <dbReference type="EC" id="1.3.1.1"/>
    </reaction>
</comment>
<evidence type="ECO:0000256" key="9">
    <source>
        <dbReference type="ARBA" id="ARBA00048792"/>
    </source>
</evidence>
<evidence type="ECO:0000256" key="10">
    <source>
        <dbReference type="ARBA" id="ARBA00049578"/>
    </source>
</evidence>
<dbReference type="PROSITE" id="PS51379">
    <property type="entry name" value="4FE4S_FER_2"/>
    <property type="match status" value="2"/>
</dbReference>
<dbReference type="AlphaFoldDB" id="A0A6N7PPR5"/>
<dbReference type="InterPro" id="IPR017900">
    <property type="entry name" value="4Fe4S_Fe_S_CS"/>
</dbReference>
<organism evidence="14 15">
    <name type="scientific">Polyangium spumosum</name>
    <dbReference type="NCBI Taxonomy" id="889282"/>
    <lineage>
        <taxon>Bacteria</taxon>
        <taxon>Pseudomonadati</taxon>
        <taxon>Myxococcota</taxon>
        <taxon>Polyangia</taxon>
        <taxon>Polyangiales</taxon>
        <taxon>Polyangiaceae</taxon>
        <taxon>Polyangium</taxon>
    </lineage>
</organism>
<evidence type="ECO:0000259" key="13">
    <source>
        <dbReference type="PROSITE" id="PS51379"/>
    </source>
</evidence>
<sequence>MADLSINFAGIKSPNPFWLASAPPTNTGDQVMRAFDAGWGGAVWKTLGNPIVNVSSRFGGIDYGNTRMMGLNNIELITDRPLEVNLREIREVKRRYPNHAVITSLMVETKEEWKEIIQRAEEAGSDGHELNFGCPHGMCERGMGSAVSSEPKVLREIARWAVEFATKPVIVKLSPNVTDIVEPGEAVLESGAHGISLINTIKSIMAIDLDRMVPLPRVGDASTNGGYCGPAVKPVALHMVGELTRHPAIAKLPISGIGGISNWRDAAEFIALGCTSVQVCTAVMHYGYRIVEDMIEGLNDFLDSKGMKSILDLRGRAAPQYKNWGELDLGYRVVADISVDKCIGCQLCYTACMDGAHQCIHLPGRTEEEARKAGHTHIPKLIPDRAVVAKGGAAVHGGGAPHAPGSRVPFVDEEECIGCNLCQLVCPVSGCITMKEVPSGKPHESWNDRVNRGADYVPGGLHVTEMERAKRST</sequence>
<evidence type="ECO:0000256" key="3">
    <source>
        <dbReference type="ARBA" id="ARBA00023002"/>
    </source>
</evidence>
<keyword evidence="2" id="KW-0479">Metal-binding</keyword>
<dbReference type="Proteomes" id="UP000440224">
    <property type="component" value="Unassembled WGS sequence"/>
</dbReference>
<evidence type="ECO:0000256" key="11">
    <source>
        <dbReference type="ARBA" id="ARBA00049714"/>
    </source>
</evidence>
<dbReference type="Pfam" id="PF01180">
    <property type="entry name" value="DHO_dh"/>
    <property type="match status" value="1"/>
</dbReference>
<evidence type="ECO:0000256" key="8">
    <source>
        <dbReference type="ARBA" id="ARBA00047685"/>
    </source>
</evidence>
<keyword evidence="15" id="KW-1185">Reference proteome</keyword>
<reference evidence="14 15" key="1">
    <citation type="submission" date="2019-10" db="EMBL/GenBank/DDBJ databases">
        <title>A soil myxobacterium in the family Polyangiaceae.</title>
        <authorList>
            <person name="Li Y."/>
            <person name="Wang J."/>
        </authorList>
    </citation>
    <scope>NUCLEOTIDE SEQUENCE [LARGE SCALE GENOMIC DNA]</scope>
    <source>
        <strain evidence="14 15">DSM 14734</strain>
    </source>
</reference>
<dbReference type="InterPro" id="IPR013785">
    <property type="entry name" value="Aldolase_TIM"/>
</dbReference>
<keyword evidence="3 14" id="KW-0560">Oxidoreductase</keyword>
<evidence type="ECO:0000256" key="2">
    <source>
        <dbReference type="ARBA" id="ARBA00022723"/>
    </source>
</evidence>
<dbReference type="GO" id="GO:0046872">
    <property type="term" value="F:metal ion binding"/>
    <property type="evidence" value="ECO:0007669"/>
    <property type="project" value="UniProtKB-KW"/>
</dbReference>
<comment type="subunit">
    <text evidence="11">Heterotetramer of 2 PreA and 2 PreT subunits.</text>
</comment>
<dbReference type="EC" id="1.3.1.1" evidence="12"/>
<dbReference type="PROSITE" id="PS00198">
    <property type="entry name" value="4FE4S_FER_1"/>
    <property type="match status" value="1"/>
</dbReference>
<dbReference type="Gene3D" id="3.20.20.70">
    <property type="entry name" value="Aldolase class I"/>
    <property type="match status" value="1"/>
</dbReference>
<dbReference type="NCBIfam" id="NF006183">
    <property type="entry name" value="PRK08318.1"/>
    <property type="match status" value="1"/>
</dbReference>
<name>A0A6N7PPR5_9BACT</name>